<dbReference type="InterPro" id="IPR000403">
    <property type="entry name" value="PI3/4_kinase_cat_dom"/>
</dbReference>
<dbReference type="STRING" id="4790.A0A0W8E022"/>
<keyword evidence="5" id="KW-0067">ATP-binding</keyword>
<keyword evidence="4" id="KW-0418">Kinase</keyword>
<proteinExistence type="inferred from homology"/>
<evidence type="ECO:0000256" key="4">
    <source>
        <dbReference type="ARBA" id="ARBA00022777"/>
    </source>
</evidence>
<protein>
    <submittedName>
        <fullName evidence="10">Phosphatidylinositol 3 and 4-kinase protein</fullName>
    </submittedName>
</protein>
<comment type="similarity">
    <text evidence="1">Belongs to the PI3/PI4-kinase family. Type II PI4K subfamily.</text>
</comment>
<dbReference type="GO" id="GO:0016301">
    <property type="term" value="F:kinase activity"/>
    <property type="evidence" value="ECO:0007669"/>
    <property type="project" value="UniProtKB-KW"/>
</dbReference>
<feature type="domain" description="Ubiquitin-like" evidence="8">
    <location>
        <begin position="24"/>
        <end position="93"/>
    </location>
</feature>
<dbReference type="PROSITE" id="PS50290">
    <property type="entry name" value="PI3_4_KINASE_3"/>
    <property type="match status" value="1"/>
</dbReference>
<name>A0A0W8E022_PHYNI</name>
<dbReference type="AlphaFoldDB" id="A0A0W8E022"/>
<dbReference type="Pfam" id="PF00240">
    <property type="entry name" value="ubiquitin"/>
    <property type="match status" value="1"/>
</dbReference>
<feature type="region of interest" description="Disordered" evidence="6">
    <location>
        <begin position="571"/>
        <end position="604"/>
    </location>
</feature>
<evidence type="ECO:0000256" key="6">
    <source>
        <dbReference type="SAM" id="MobiDB-lite"/>
    </source>
</evidence>
<reference evidence="10 11" key="1">
    <citation type="submission" date="2015-11" db="EMBL/GenBank/DDBJ databases">
        <title>Genomes and virulence difference between two physiological races of Phytophthora nicotianae.</title>
        <authorList>
            <person name="Liu H."/>
            <person name="Ma X."/>
            <person name="Yu H."/>
            <person name="Fang D."/>
            <person name="Li Y."/>
            <person name="Wang X."/>
            <person name="Wang W."/>
            <person name="Dong Y."/>
            <person name="Xiao B."/>
        </authorList>
    </citation>
    <scope>NUCLEOTIDE SEQUENCE [LARGE SCALE GENOMIC DNA]</scope>
    <source>
        <strain evidence="11">race 0</strain>
    </source>
</reference>
<dbReference type="PANTHER" id="PTHR45800:SF11">
    <property type="entry name" value="PHOSPHATIDYLINOSITOL 3-KINASE-RELATED PROTEIN KINASE"/>
    <property type="match status" value="1"/>
</dbReference>
<dbReference type="Proteomes" id="UP000052943">
    <property type="component" value="Unassembled WGS sequence"/>
</dbReference>
<dbReference type="EMBL" id="LNFO01000198">
    <property type="protein sequence ID" value="KUG01793.1"/>
    <property type="molecule type" value="Genomic_DNA"/>
</dbReference>
<keyword evidence="7" id="KW-0812">Transmembrane</keyword>
<feature type="domain" description="PI3K/PI4K catalytic" evidence="9">
    <location>
        <begin position="184"/>
        <end position="492"/>
    </location>
</feature>
<evidence type="ECO:0000256" key="3">
    <source>
        <dbReference type="ARBA" id="ARBA00022741"/>
    </source>
</evidence>
<organism evidence="10 11">
    <name type="scientific">Phytophthora nicotianae</name>
    <name type="common">Potato buckeye rot agent</name>
    <name type="synonym">Phytophthora parasitica</name>
    <dbReference type="NCBI Taxonomy" id="4792"/>
    <lineage>
        <taxon>Eukaryota</taxon>
        <taxon>Sar</taxon>
        <taxon>Stramenopiles</taxon>
        <taxon>Oomycota</taxon>
        <taxon>Peronosporomycetes</taxon>
        <taxon>Peronosporales</taxon>
        <taxon>Peronosporaceae</taxon>
        <taxon>Phytophthora</taxon>
    </lineage>
</organism>
<evidence type="ECO:0000259" key="9">
    <source>
        <dbReference type="PROSITE" id="PS50290"/>
    </source>
</evidence>
<dbReference type="Pfam" id="PF00454">
    <property type="entry name" value="PI3_PI4_kinase"/>
    <property type="match status" value="1"/>
</dbReference>
<keyword evidence="7" id="KW-0472">Membrane</keyword>
<gene>
    <name evidence="10" type="ORF">AM587_10014996</name>
</gene>
<feature type="region of interest" description="Disordered" evidence="6">
    <location>
        <begin position="710"/>
        <end position="732"/>
    </location>
</feature>
<accession>A0A0W8E022</accession>
<feature type="compositionally biased region" description="Basic and acidic residues" evidence="6">
    <location>
        <begin position="710"/>
        <end position="724"/>
    </location>
</feature>
<evidence type="ECO:0000313" key="10">
    <source>
        <dbReference type="EMBL" id="KUG01793.1"/>
    </source>
</evidence>
<evidence type="ECO:0000313" key="11">
    <source>
        <dbReference type="Proteomes" id="UP000052943"/>
    </source>
</evidence>
<evidence type="ECO:0000256" key="5">
    <source>
        <dbReference type="ARBA" id="ARBA00022840"/>
    </source>
</evidence>
<evidence type="ECO:0000259" key="8">
    <source>
        <dbReference type="PROSITE" id="PS50053"/>
    </source>
</evidence>
<evidence type="ECO:0000256" key="7">
    <source>
        <dbReference type="SAM" id="Phobius"/>
    </source>
</evidence>
<feature type="region of interest" description="Disordered" evidence="6">
    <location>
        <begin position="512"/>
        <end position="531"/>
    </location>
</feature>
<evidence type="ECO:0000256" key="1">
    <source>
        <dbReference type="ARBA" id="ARBA00008941"/>
    </source>
</evidence>
<evidence type="ECO:0000256" key="2">
    <source>
        <dbReference type="ARBA" id="ARBA00022679"/>
    </source>
</evidence>
<feature type="transmembrane region" description="Helical" evidence="7">
    <location>
        <begin position="168"/>
        <end position="190"/>
    </location>
</feature>
<dbReference type="GO" id="GO:0005524">
    <property type="term" value="F:ATP binding"/>
    <property type="evidence" value="ECO:0007669"/>
    <property type="project" value="UniProtKB-KW"/>
</dbReference>
<comment type="caution">
    <text evidence="10">The sequence shown here is derived from an EMBL/GenBank/DDBJ whole genome shotgun (WGS) entry which is preliminary data.</text>
</comment>
<dbReference type="PROSITE" id="PS50053">
    <property type="entry name" value="UBIQUITIN_2"/>
    <property type="match status" value="1"/>
</dbReference>
<keyword evidence="2" id="KW-0808">Transferase</keyword>
<dbReference type="CDD" id="cd17039">
    <property type="entry name" value="Ubl_ubiquitin_like"/>
    <property type="match status" value="1"/>
</dbReference>
<sequence length="732" mass="81593">MQKDEAKMSRSLPGGWLESGHGAVVVFVKDFRDPLERRKKLMLRPWASIKDIKDQLQVVFNVPSNAQKLFYQGRELKNAHNLQQCGIYQDNAVVDFVARRPQNLAMAYTLECGNGRISNASISRNSGEGSTLKNEATSRVNGKASQNLRQEQMPVVNIHPYERWYMHIVLVIALVKALQGLALGLAPVLAMDGTGGTYFFKDPSHRNVGCFKPQDEEPFGPNNPRGLVGQLGQSGLRRGILSGEACERELAAYVLDKVLTQLRICVCIYVLEHFRVLDHFAGVPATSLVESRHPVFNYAGSADALHFKVGSLQEFVRHDDVVSDLAPNQFSTHQVHKIVLLDMRLLNTDRNDANILVRKRRSPTTGHVEYELIPIDHGYCLPQFLEIGWCDWCWYNWPQLRKPLSAEDRAYVLSLSAQEDADRLAKRIPLRRACRRNMIIASMVVQKGVRADLVLFEIARIMCREDLDAPSALELMCVEAFHQLQVVKQRKQNGAIFHHAHLQPAITPVIKPSEPTVADKQGTAPIAIPSSPRAPFRNLRVSIDSPPRLESLSFGRSPIASGAQSPPGFWASYAPFSSDEEDDDDAQVCSKFSTSDGSSTSNKQRLSLSWDEMASQALSNAVQHAGNGYAGSIATPASAPSNGHKMVIDHNSSRSPTSSFIGAEDDKDEFEILNDALDDDVQDENLFLNILGRLLDEKIEATKRRQLEELKRKQHAECPSRSADKNVIPVRN</sequence>
<dbReference type="SUPFAM" id="SSF54236">
    <property type="entry name" value="Ubiquitin-like"/>
    <property type="match status" value="1"/>
</dbReference>
<dbReference type="InterPro" id="IPR044571">
    <property type="entry name" value="P4KG1-8"/>
</dbReference>
<dbReference type="Gene3D" id="3.10.20.90">
    <property type="entry name" value="Phosphatidylinositol 3-kinase Catalytic Subunit, Chain A, domain 1"/>
    <property type="match status" value="1"/>
</dbReference>
<dbReference type="InterPro" id="IPR029071">
    <property type="entry name" value="Ubiquitin-like_domsf"/>
</dbReference>
<feature type="compositionally biased region" description="Low complexity" evidence="6">
    <location>
        <begin position="590"/>
        <end position="601"/>
    </location>
</feature>
<dbReference type="OrthoDB" id="5839at2759"/>
<dbReference type="PANTHER" id="PTHR45800">
    <property type="entry name" value="PHOSPHATIDYLINOSITOL 4-KINASE GAMMA"/>
    <property type="match status" value="1"/>
</dbReference>
<dbReference type="InterPro" id="IPR000626">
    <property type="entry name" value="Ubiquitin-like_dom"/>
</dbReference>
<keyword evidence="7" id="KW-1133">Transmembrane helix</keyword>
<keyword evidence="3" id="KW-0547">Nucleotide-binding</keyword>
<feature type="region of interest" description="Disordered" evidence="6">
    <location>
        <begin position="123"/>
        <end position="146"/>
    </location>
</feature>